<dbReference type="InterPro" id="IPR000515">
    <property type="entry name" value="MetI-like"/>
</dbReference>
<evidence type="ECO:0000256" key="1">
    <source>
        <dbReference type="ARBA" id="ARBA00004651"/>
    </source>
</evidence>
<accession>A0A3P1UVF7</accession>
<evidence type="ECO:0000259" key="9">
    <source>
        <dbReference type="PROSITE" id="PS50928"/>
    </source>
</evidence>
<dbReference type="CDD" id="cd06261">
    <property type="entry name" value="TM_PBP2"/>
    <property type="match status" value="1"/>
</dbReference>
<dbReference type="PANTHER" id="PTHR30193:SF37">
    <property type="entry name" value="INNER MEMBRANE ABC TRANSPORTER PERMEASE PROTEIN YCJO"/>
    <property type="match status" value="1"/>
</dbReference>
<evidence type="ECO:0000256" key="4">
    <source>
        <dbReference type="ARBA" id="ARBA00022692"/>
    </source>
</evidence>
<dbReference type="Pfam" id="PF00528">
    <property type="entry name" value="BPD_transp_1"/>
    <property type="match status" value="1"/>
</dbReference>
<feature type="transmembrane region" description="Helical" evidence="7">
    <location>
        <begin position="34"/>
        <end position="56"/>
    </location>
</feature>
<proteinExistence type="inferred from homology"/>
<sequence>MTTPDHSPTAGPSGTGPRRRPAGRQLSTRAGRRLASLCLLAPPLLVYGLFMLYPLGRVLVLSLYRWDGLGTGTWAGLGNYVETFTDPRLLEAFGHALILIIFYAVLPLGIGLVLASLLTRARLRGIGFFRTAVFLPQVIAMVVLAVAWRRIYAPDGLINTVLRAVGLDALTRTWLGDFSTALIAVGLIGTWVSTGLVTVLLMSGIARIPKDYYEAAILDGAGWWQRLRAVTIPGVRAEILVCLTLTIIAALKTFDLVYVTTSGGPGSATTVPSYEVYNHAFRLGQVGTASSLAVVLTAVIFLINLSINLLGERDR</sequence>
<dbReference type="Gene3D" id="1.10.3720.10">
    <property type="entry name" value="MetI-like"/>
    <property type="match status" value="1"/>
</dbReference>
<dbReference type="Proteomes" id="UP000271272">
    <property type="component" value="Unassembled WGS sequence"/>
</dbReference>
<dbReference type="OrthoDB" id="3265694at2"/>
<dbReference type="InterPro" id="IPR035906">
    <property type="entry name" value="MetI-like_sf"/>
</dbReference>
<evidence type="ECO:0000256" key="5">
    <source>
        <dbReference type="ARBA" id="ARBA00022989"/>
    </source>
</evidence>
<keyword evidence="5 7" id="KW-1133">Transmembrane helix</keyword>
<feature type="transmembrane region" description="Helical" evidence="7">
    <location>
        <begin position="181"/>
        <end position="202"/>
    </location>
</feature>
<evidence type="ECO:0000256" key="6">
    <source>
        <dbReference type="ARBA" id="ARBA00023136"/>
    </source>
</evidence>
<evidence type="ECO:0000256" key="2">
    <source>
        <dbReference type="ARBA" id="ARBA00022448"/>
    </source>
</evidence>
<evidence type="ECO:0000256" key="8">
    <source>
        <dbReference type="SAM" id="MobiDB-lite"/>
    </source>
</evidence>
<reference evidence="10 11" key="1">
    <citation type="submission" date="2018-11" db="EMBL/GenBank/DDBJ databases">
        <title>Genomes From Bacteria Associated with the Canine Oral Cavity: a Test Case for Automated Genome-Based Taxonomic Assignment.</title>
        <authorList>
            <person name="Coil D.A."/>
            <person name="Jospin G."/>
            <person name="Darling A.E."/>
            <person name="Wallis C."/>
            <person name="Davis I.J."/>
            <person name="Harris S."/>
            <person name="Eisen J.A."/>
            <person name="Holcombe L.J."/>
            <person name="O'Flynn C."/>
        </authorList>
    </citation>
    <scope>NUCLEOTIDE SEQUENCE [LARGE SCALE GENOMIC DNA]</scope>
    <source>
        <strain evidence="10 11">OH5050</strain>
    </source>
</reference>
<keyword evidence="6 7" id="KW-0472">Membrane</keyword>
<keyword evidence="2 7" id="KW-0813">Transport</keyword>
<feature type="transmembrane region" description="Helical" evidence="7">
    <location>
        <begin position="289"/>
        <end position="310"/>
    </location>
</feature>
<dbReference type="PANTHER" id="PTHR30193">
    <property type="entry name" value="ABC TRANSPORTER PERMEASE PROTEIN"/>
    <property type="match status" value="1"/>
</dbReference>
<keyword evidence="4 7" id="KW-0812">Transmembrane</keyword>
<feature type="transmembrane region" description="Helical" evidence="7">
    <location>
        <begin position="127"/>
        <end position="148"/>
    </location>
</feature>
<dbReference type="GO" id="GO:0005886">
    <property type="term" value="C:plasma membrane"/>
    <property type="evidence" value="ECO:0007669"/>
    <property type="project" value="UniProtKB-SubCell"/>
</dbReference>
<comment type="subcellular location">
    <subcellularLocation>
        <location evidence="1 7">Cell membrane</location>
        <topology evidence="1 7">Multi-pass membrane protein</topology>
    </subcellularLocation>
</comment>
<keyword evidence="11" id="KW-1185">Reference proteome</keyword>
<feature type="domain" description="ABC transmembrane type-1" evidence="9">
    <location>
        <begin position="93"/>
        <end position="311"/>
    </location>
</feature>
<dbReference type="EMBL" id="RQZC01000024">
    <property type="protein sequence ID" value="RRD25246.1"/>
    <property type="molecule type" value="Genomic_DNA"/>
</dbReference>
<feature type="transmembrane region" description="Helical" evidence="7">
    <location>
        <begin position="92"/>
        <end position="115"/>
    </location>
</feature>
<feature type="region of interest" description="Disordered" evidence="8">
    <location>
        <begin position="1"/>
        <end position="25"/>
    </location>
</feature>
<dbReference type="SUPFAM" id="SSF161098">
    <property type="entry name" value="MetI-like"/>
    <property type="match status" value="1"/>
</dbReference>
<dbReference type="GO" id="GO:0055085">
    <property type="term" value="P:transmembrane transport"/>
    <property type="evidence" value="ECO:0007669"/>
    <property type="project" value="InterPro"/>
</dbReference>
<comment type="caution">
    <text evidence="10">The sequence shown here is derived from an EMBL/GenBank/DDBJ whole genome shotgun (WGS) entry which is preliminary data.</text>
</comment>
<dbReference type="RefSeq" id="WP_124934490.1">
    <property type="nucleotide sequence ID" value="NZ_JAGFOU010000030.1"/>
</dbReference>
<evidence type="ECO:0000313" key="10">
    <source>
        <dbReference type="EMBL" id="RRD25246.1"/>
    </source>
</evidence>
<dbReference type="PROSITE" id="PS50928">
    <property type="entry name" value="ABC_TM1"/>
    <property type="match status" value="1"/>
</dbReference>
<feature type="compositionally biased region" description="Polar residues" evidence="8">
    <location>
        <begin position="1"/>
        <end position="12"/>
    </location>
</feature>
<dbReference type="AlphaFoldDB" id="A0A3P1UVF7"/>
<evidence type="ECO:0000313" key="11">
    <source>
        <dbReference type="Proteomes" id="UP000271272"/>
    </source>
</evidence>
<comment type="similarity">
    <text evidence="7">Belongs to the binding-protein-dependent transport system permease family.</text>
</comment>
<dbReference type="InterPro" id="IPR051393">
    <property type="entry name" value="ABC_transporter_permease"/>
</dbReference>
<evidence type="ECO:0000256" key="3">
    <source>
        <dbReference type="ARBA" id="ARBA00022475"/>
    </source>
</evidence>
<keyword evidence="3" id="KW-1003">Cell membrane</keyword>
<evidence type="ECO:0000256" key="7">
    <source>
        <dbReference type="RuleBase" id="RU363032"/>
    </source>
</evidence>
<protein>
    <submittedName>
        <fullName evidence="10">Sugar ABC transporter permease</fullName>
    </submittedName>
</protein>
<gene>
    <name evidence="10" type="ORF">EII10_10690</name>
</gene>
<feature type="transmembrane region" description="Helical" evidence="7">
    <location>
        <begin position="235"/>
        <end position="254"/>
    </location>
</feature>
<name>A0A3P1UVF7_9ACTO</name>
<organism evidence="10 11">
    <name type="scientific">Actinomyces bowdenii</name>
    <dbReference type="NCBI Taxonomy" id="131109"/>
    <lineage>
        <taxon>Bacteria</taxon>
        <taxon>Bacillati</taxon>
        <taxon>Actinomycetota</taxon>
        <taxon>Actinomycetes</taxon>
        <taxon>Actinomycetales</taxon>
        <taxon>Actinomycetaceae</taxon>
        <taxon>Actinomyces</taxon>
    </lineage>
</organism>